<evidence type="ECO:0000313" key="2">
    <source>
        <dbReference type="EMBL" id="KRL84296.1"/>
    </source>
</evidence>
<dbReference type="Pfam" id="PF01381">
    <property type="entry name" value="HTH_3"/>
    <property type="match status" value="1"/>
</dbReference>
<comment type="caution">
    <text evidence="2">The sequence shown here is derived from an EMBL/GenBank/DDBJ whole genome shotgun (WGS) entry which is preliminary data.</text>
</comment>
<dbReference type="CDD" id="cd00093">
    <property type="entry name" value="HTH_XRE"/>
    <property type="match status" value="1"/>
</dbReference>
<gene>
    <name evidence="2" type="ORF">FC36_GL000218</name>
</gene>
<proteinExistence type="predicted"/>
<dbReference type="RefSeq" id="WP_025020385.1">
    <property type="nucleotide sequence ID" value="NZ_AZFH01000010.1"/>
</dbReference>
<dbReference type="InterPro" id="IPR010982">
    <property type="entry name" value="Lambda_DNA-bd_dom_sf"/>
</dbReference>
<dbReference type="SMART" id="SM00530">
    <property type="entry name" value="HTH_XRE"/>
    <property type="match status" value="1"/>
</dbReference>
<dbReference type="PROSITE" id="PS50943">
    <property type="entry name" value="HTH_CROC1"/>
    <property type="match status" value="1"/>
</dbReference>
<dbReference type="AlphaFoldDB" id="A0A0R1TZL8"/>
<dbReference type="SUPFAM" id="SSF47413">
    <property type="entry name" value="lambda repressor-like DNA-binding domains"/>
    <property type="match status" value="1"/>
</dbReference>
<accession>A0A0R1TZL8</accession>
<dbReference type="EMBL" id="AZFH01000010">
    <property type="protein sequence ID" value="KRL84296.1"/>
    <property type="molecule type" value="Genomic_DNA"/>
</dbReference>
<sequence length="91" mass="10335">MTTWKQFKKEITILSPEETKLIDVLALLVVRRLELGITQEELAERIGMTQSRIARIEAVDSIPSQTILEQYANGIGFDTQTFFSSVEKTCD</sequence>
<dbReference type="STRING" id="1423740.FC36_GL000218"/>
<reference evidence="2 3" key="1">
    <citation type="journal article" date="2015" name="Genome Announc.">
        <title>Expanding the biotechnology potential of lactobacilli through comparative genomics of 213 strains and associated genera.</title>
        <authorList>
            <person name="Sun Z."/>
            <person name="Harris H.M."/>
            <person name="McCann A."/>
            <person name="Guo C."/>
            <person name="Argimon S."/>
            <person name="Zhang W."/>
            <person name="Yang X."/>
            <person name="Jeffery I.B."/>
            <person name="Cooney J.C."/>
            <person name="Kagawa T.F."/>
            <person name="Liu W."/>
            <person name="Song Y."/>
            <person name="Salvetti E."/>
            <person name="Wrobel A."/>
            <person name="Rasinkangas P."/>
            <person name="Parkhill J."/>
            <person name="Rea M.C."/>
            <person name="O'Sullivan O."/>
            <person name="Ritari J."/>
            <person name="Douillard F.P."/>
            <person name="Paul Ross R."/>
            <person name="Yang R."/>
            <person name="Briner A.E."/>
            <person name="Felis G.E."/>
            <person name="de Vos W.M."/>
            <person name="Barrangou R."/>
            <person name="Klaenhammer T.R."/>
            <person name="Caufield P.W."/>
            <person name="Cui Y."/>
            <person name="Zhang H."/>
            <person name="O'Toole P.W."/>
        </authorList>
    </citation>
    <scope>NUCLEOTIDE SEQUENCE [LARGE SCALE GENOMIC DNA]</scope>
    <source>
        <strain evidence="2 3">DSM 15833</strain>
    </source>
</reference>
<protein>
    <recommendedName>
        <fullName evidence="1">HTH cro/C1-type domain-containing protein</fullName>
    </recommendedName>
</protein>
<dbReference type="InterPro" id="IPR001387">
    <property type="entry name" value="Cro/C1-type_HTH"/>
</dbReference>
<evidence type="ECO:0000259" key="1">
    <source>
        <dbReference type="PROSITE" id="PS50943"/>
    </source>
</evidence>
<name>A0A0R1TZL8_9LACO</name>
<organism evidence="2 3">
    <name type="scientific">Ligilactobacillus equi DSM 15833 = JCM 10991</name>
    <dbReference type="NCBI Taxonomy" id="1423740"/>
    <lineage>
        <taxon>Bacteria</taxon>
        <taxon>Bacillati</taxon>
        <taxon>Bacillota</taxon>
        <taxon>Bacilli</taxon>
        <taxon>Lactobacillales</taxon>
        <taxon>Lactobacillaceae</taxon>
        <taxon>Ligilactobacillus</taxon>
    </lineage>
</organism>
<dbReference type="Gene3D" id="1.10.260.40">
    <property type="entry name" value="lambda repressor-like DNA-binding domains"/>
    <property type="match status" value="1"/>
</dbReference>
<dbReference type="GO" id="GO:0003677">
    <property type="term" value="F:DNA binding"/>
    <property type="evidence" value="ECO:0007669"/>
    <property type="project" value="InterPro"/>
</dbReference>
<feature type="domain" description="HTH cro/C1-type" evidence="1">
    <location>
        <begin position="28"/>
        <end position="82"/>
    </location>
</feature>
<evidence type="ECO:0000313" key="3">
    <source>
        <dbReference type="Proteomes" id="UP000051048"/>
    </source>
</evidence>
<dbReference type="PATRIC" id="fig|1423740.3.peg.236"/>
<dbReference type="Proteomes" id="UP000051048">
    <property type="component" value="Unassembled WGS sequence"/>
</dbReference>
<dbReference type="OrthoDB" id="2325690at2"/>